<feature type="compositionally biased region" description="Low complexity" evidence="1">
    <location>
        <begin position="82"/>
        <end position="99"/>
    </location>
</feature>
<evidence type="ECO:0000313" key="3">
    <source>
        <dbReference type="Proteomes" id="UP000186601"/>
    </source>
</evidence>
<dbReference type="EMBL" id="MLYV02001210">
    <property type="protein sequence ID" value="PSR72144.1"/>
    <property type="molecule type" value="Genomic_DNA"/>
</dbReference>
<feature type="region of interest" description="Disordered" evidence="1">
    <location>
        <begin position="471"/>
        <end position="511"/>
    </location>
</feature>
<feature type="region of interest" description="Disordered" evidence="1">
    <location>
        <begin position="35"/>
        <end position="54"/>
    </location>
</feature>
<feature type="region of interest" description="Disordered" evidence="1">
    <location>
        <begin position="246"/>
        <end position="281"/>
    </location>
</feature>
<dbReference type="OrthoDB" id="5600085at2759"/>
<keyword evidence="3" id="KW-1185">Reference proteome</keyword>
<feature type="compositionally biased region" description="Polar residues" evidence="1">
    <location>
        <begin position="486"/>
        <end position="503"/>
    </location>
</feature>
<dbReference type="AlphaFoldDB" id="A0A2R6NID2"/>
<feature type="compositionally biased region" description="Low complexity" evidence="1">
    <location>
        <begin position="247"/>
        <end position="264"/>
    </location>
</feature>
<comment type="caution">
    <text evidence="2">The sequence shown here is derived from an EMBL/GenBank/DDBJ whole genome shotgun (WGS) entry which is preliminary data.</text>
</comment>
<dbReference type="STRING" id="98765.A0A2R6NID2"/>
<evidence type="ECO:0000256" key="1">
    <source>
        <dbReference type="SAM" id="MobiDB-lite"/>
    </source>
</evidence>
<feature type="region of interest" description="Disordered" evidence="1">
    <location>
        <begin position="367"/>
        <end position="401"/>
    </location>
</feature>
<proteinExistence type="predicted"/>
<feature type="compositionally biased region" description="Polar residues" evidence="1">
    <location>
        <begin position="379"/>
        <end position="389"/>
    </location>
</feature>
<organism evidence="2 3">
    <name type="scientific">Hermanssonia centrifuga</name>
    <dbReference type="NCBI Taxonomy" id="98765"/>
    <lineage>
        <taxon>Eukaryota</taxon>
        <taxon>Fungi</taxon>
        <taxon>Dikarya</taxon>
        <taxon>Basidiomycota</taxon>
        <taxon>Agaricomycotina</taxon>
        <taxon>Agaricomycetes</taxon>
        <taxon>Polyporales</taxon>
        <taxon>Meruliaceae</taxon>
        <taxon>Hermanssonia</taxon>
    </lineage>
</organism>
<feature type="compositionally biased region" description="Low complexity" evidence="1">
    <location>
        <begin position="424"/>
        <end position="447"/>
    </location>
</feature>
<name>A0A2R6NID2_9APHY</name>
<feature type="region of interest" description="Disordered" evidence="1">
    <location>
        <begin position="422"/>
        <end position="454"/>
    </location>
</feature>
<evidence type="ECO:0000313" key="2">
    <source>
        <dbReference type="EMBL" id="PSR72144.1"/>
    </source>
</evidence>
<protein>
    <submittedName>
        <fullName evidence="2">Uncharacterized protein</fullName>
    </submittedName>
</protein>
<gene>
    <name evidence="2" type="ORF">PHLCEN_2v11992</name>
</gene>
<dbReference type="Proteomes" id="UP000186601">
    <property type="component" value="Unassembled WGS sequence"/>
</dbReference>
<sequence>MPVPASEVSANVCTCKSTGSCHCCTPRAVVRKRRSKASHNAEDAPLDPDQELPHQPASLVANAHSRDYRPVLPRPTSTNRASPPRSTHSPSGGSHGSRSQIFYSPYERAYEQAHGADIASELQIPPSSFQHQLAQPSPLSTGPLSQGIIPPRDDMSALVSWLSTIQQPSPTTPLNLIGTMCDCGPGCACPGCIVHRGASAHASGLESCSNPTTCNACLECTMQTIVQNPVMDEWLRQLNVNTTVPDANLSNPSSSLSPASSPQSPFVPGPNQPQQQGVSPDLRFDPGMWQTYALWNNLQGQPAVPTPPEDCCGGRCKCPPGMCACPADCCGCCQGCSCTSCLHQDPTMGTGKTLTFALSGERAPCCGGTRSRRAEGETSNHAGPSTSRSAMHGHPSYQNGPALDLRGVYEWDTPSLDVPRVTLSRASSSSSRSSSQHSFPSSSQGSAYTGSPVIPQDSTAVRSCCASMETMDTSFQSHSPVPYPSPATTRLQERTFNSSQFDTDASDSRMF</sequence>
<feature type="region of interest" description="Disordered" evidence="1">
    <location>
        <begin position="63"/>
        <end position="99"/>
    </location>
</feature>
<accession>A0A2R6NID2</accession>
<reference evidence="2 3" key="1">
    <citation type="submission" date="2018-02" db="EMBL/GenBank/DDBJ databases">
        <title>Genome sequence of the basidiomycete white-rot fungus Phlebia centrifuga.</title>
        <authorList>
            <person name="Granchi Z."/>
            <person name="Peng M."/>
            <person name="de Vries R.P."/>
            <person name="Hilden K."/>
            <person name="Makela M.R."/>
            <person name="Grigoriev I."/>
            <person name="Riley R."/>
        </authorList>
    </citation>
    <scope>NUCLEOTIDE SEQUENCE [LARGE SCALE GENOMIC DNA]</scope>
    <source>
        <strain evidence="2 3">FBCC195</strain>
    </source>
</reference>